<evidence type="ECO:0000313" key="1">
    <source>
        <dbReference type="EMBL" id="KAG6474684.1"/>
    </source>
</evidence>
<dbReference type="EMBL" id="JACMSC010000019">
    <property type="protein sequence ID" value="KAG6474684.1"/>
    <property type="molecule type" value="Genomic_DNA"/>
</dbReference>
<accession>A0A8J5CHQ0</accession>
<dbReference type="InterPro" id="IPR004158">
    <property type="entry name" value="DUF247_pln"/>
</dbReference>
<dbReference type="Proteomes" id="UP000734854">
    <property type="component" value="Unassembled WGS sequence"/>
</dbReference>
<keyword evidence="2" id="KW-1185">Reference proteome</keyword>
<name>A0A8J5CHQ0_ZINOF</name>
<protein>
    <submittedName>
        <fullName evidence="1">Uncharacterized protein</fullName>
    </submittedName>
</protein>
<sequence length="110" mass="12463">MNRLKWHGLKKFLGRNTCYALVDYLRHIKVSKLHARTAYADDLASITSNDFVQMMLLDGCFIVETILLLKEGVGKFKAVQKPIASTSWILPVVARDMLIVEGRREEKGGI</sequence>
<dbReference type="Pfam" id="PF03140">
    <property type="entry name" value="DUF247"/>
    <property type="match status" value="1"/>
</dbReference>
<proteinExistence type="predicted"/>
<evidence type="ECO:0000313" key="2">
    <source>
        <dbReference type="Proteomes" id="UP000734854"/>
    </source>
</evidence>
<dbReference type="PANTHER" id="PTHR31170">
    <property type="entry name" value="BNAC04G53230D PROTEIN"/>
    <property type="match status" value="1"/>
</dbReference>
<dbReference type="PANTHER" id="PTHR31170:SF25">
    <property type="entry name" value="BNAA09G04570D PROTEIN"/>
    <property type="match status" value="1"/>
</dbReference>
<gene>
    <name evidence="1" type="ORF">ZIOFF_068622</name>
</gene>
<organism evidence="1 2">
    <name type="scientific">Zingiber officinale</name>
    <name type="common">Ginger</name>
    <name type="synonym">Amomum zingiber</name>
    <dbReference type="NCBI Taxonomy" id="94328"/>
    <lineage>
        <taxon>Eukaryota</taxon>
        <taxon>Viridiplantae</taxon>
        <taxon>Streptophyta</taxon>
        <taxon>Embryophyta</taxon>
        <taxon>Tracheophyta</taxon>
        <taxon>Spermatophyta</taxon>
        <taxon>Magnoliopsida</taxon>
        <taxon>Liliopsida</taxon>
        <taxon>Zingiberales</taxon>
        <taxon>Zingiberaceae</taxon>
        <taxon>Zingiber</taxon>
    </lineage>
</organism>
<dbReference type="AlphaFoldDB" id="A0A8J5CHQ0"/>
<comment type="caution">
    <text evidence="1">The sequence shown here is derived from an EMBL/GenBank/DDBJ whole genome shotgun (WGS) entry which is preliminary data.</text>
</comment>
<reference evidence="1 2" key="1">
    <citation type="submission" date="2020-08" db="EMBL/GenBank/DDBJ databases">
        <title>Plant Genome Project.</title>
        <authorList>
            <person name="Zhang R.-G."/>
        </authorList>
    </citation>
    <scope>NUCLEOTIDE SEQUENCE [LARGE SCALE GENOMIC DNA]</scope>
    <source>
        <tissue evidence="1">Rhizome</tissue>
    </source>
</reference>